<dbReference type="GO" id="GO:0045732">
    <property type="term" value="P:positive regulation of protein catabolic process"/>
    <property type="evidence" value="ECO:0007669"/>
    <property type="project" value="TreeGrafter"/>
</dbReference>
<dbReference type="SUPFAM" id="SSF101738">
    <property type="entry name" value="SspB-like"/>
    <property type="match status" value="1"/>
</dbReference>
<dbReference type="Pfam" id="PF04386">
    <property type="entry name" value="SspB"/>
    <property type="match status" value="1"/>
</dbReference>
<dbReference type="PANTHER" id="PTHR37486:SF1">
    <property type="entry name" value="STRINGENT STARVATION PROTEIN B"/>
    <property type="match status" value="1"/>
</dbReference>
<feature type="region of interest" description="Disordered" evidence="1">
    <location>
        <begin position="126"/>
        <end position="149"/>
    </location>
</feature>
<evidence type="ECO:0000313" key="3">
    <source>
        <dbReference type="Proteomes" id="UP000242886"/>
    </source>
</evidence>
<dbReference type="Gene3D" id="2.30.30.220">
    <property type="entry name" value="SspB-like"/>
    <property type="match status" value="1"/>
</dbReference>
<gene>
    <name evidence="2" type="ORF">SDENCHOL_11254</name>
</gene>
<dbReference type="GO" id="GO:0005829">
    <property type="term" value="C:cytosol"/>
    <property type="evidence" value="ECO:0007669"/>
    <property type="project" value="TreeGrafter"/>
</dbReference>
<dbReference type="Proteomes" id="UP000242886">
    <property type="component" value="Chromosome SDENCHOL"/>
</dbReference>
<feature type="compositionally biased region" description="Low complexity" evidence="1">
    <location>
        <begin position="130"/>
        <end position="141"/>
    </location>
</feature>
<evidence type="ECO:0000313" key="2">
    <source>
        <dbReference type="EMBL" id="SMB25336.1"/>
    </source>
</evidence>
<protein>
    <submittedName>
        <fullName evidence="2">Stringent starvation protein B</fullName>
    </submittedName>
</protein>
<dbReference type="EMBL" id="LT837803">
    <property type="protein sequence ID" value="SMB25336.1"/>
    <property type="molecule type" value="Genomic_DNA"/>
</dbReference>
<dbReference type="GO" id="GO:0005840">
    <property type="term" value="C:ribosome"/>
    <property type="evidence" value="ECO:0007669"/>
    <property type="project" value="TreeGrafter"/>
</dbReference>
<dbReference type="PANTHER" id="PTHR37486">
    <property type="entry name" value="STRINGENT STARVATION PROTEIN B"/>
    <property type="match status" value="1"/>
</dbReference>
<evidence type="ECO:0000256" key="1">
    <source>
        <dbReference type="SAM" id="MobiDB-lite"/>
    </source>
</evidence>
<dbReference type="InterPro" id="IPR036760">
    <property type="entry name" value="SspB-like_sf"/>
</dbReference>
<dbReference type="RefSeq" id="WP_154716460.1">
    <property type="nucleotide sequence ID" value="NZ_LT837803.1"/>
</dbReference>
<dbReference type="NCBIfam" id="NF008769">
    <property type="entry name" value="PRK11798.2-5"/>
    <property type="match status" value="1"/>
</dbReference>
<organism evidence="2 3">
    <name type="scientific">Sterolibacterium denitrificans</name>
    <dbReference type="NCBI Taxonomy" id="157592"/>
    <lineage>
        <taxon>Bacteria</taxon>
        <taxon>Pseudomonadati</taxon>
        <taxon>Pseudomonadota</taxon>
        <taxon>Betaproteobacteria</taxon>
        <taxon>Nitrosomonadales</taxon>
        <taxon>Sterolibacteriaceae</taxon>
        <taxon>Sterolibacterium</taxon>
    </lineage>
</organism>
<dbReference type="AlphaFoldDB" id="A0A7Z7MV14"/>
<keyword evidence="3" id="KW-1185">Reference proteome</keyword>
<name>A0A7Z7MV14_9PROT</name>
<dbReference type="PIRSF" id="PIRSF005276">
    <property type="entry name" value="SspB"/>
    <property type="match status" value="1"/>
</dbReference>
<accession>A0A7Z7MV14</accession>
<sequence>MSTEEQIPSLKPYLVRAIHEWCCENGYTPYLAVAVDTHTRVPREYVKDGQIVLNLGPEATHQLVMGNELITFSARFNGVAQGLSVPVDNVAAIYARENGQGMAFEPVVRESEPELVAETGIGDAIASEDAGASSAQPPAAGKSHLTRIK</sequence>
<dbReference type="InterPro" id="IPR007481">
    <property type="entry name" value="SspB"/>
</dbReference>
<proteinExistence type="predicted"/>
<reference evidence="2" key="1">
    <citation type="submission" date="2017-03" db="EMBL/GenBank/DDBJ databases">
        <authorList>
            <consortium name="AG Boll"/>
        </authorList>
    </citation>
    <scope>NUCLEOTIDE SEQUENCE [LARGE SCALE GENOMIC DNA]</scope>
    <source>
        <strain evidence="2">Chol</strain>
    </source>
</reference>